<dbReference type="GO" id="GO:0003676">
    <property type="term" value="F:nucleic acid binding"/>
    <property type="evidence" value="ECO:0007669"/>
    <property type="project" value="InterPro"/>
</dbReference>
<dbReference type="Proteomes" id="UP000237000">
    <property type="component" value="Unassembled WGS sequence"/>
</dbReference>
<evidence type="ECO:0000259" key="1">
    <source>
        <dbReference type="Pfam" id="PF13456"/>
    </source>
</evidence>
<dbReference type="AlphaFoldDB" id="A0A2P5D8A2"/>
<keyword evidence="3" id="KW-1185">Reference proteome</keyword>
<gene>
    <name evidence="2" type="ORF">TorRG33x02_259280</name>
</gene>
<protein>
    <recommendedName>
        <fullName evidence="1">RNase H type-1 domain-containing protein</fullName>
    </recommendedName>
</protein>
<sequence>MAINGHLQFFTVLRCTNDIVTCKTLHEIREVLWSMAPLKAPGPDGMPVKFYKDYWDIIGTDVVLSCFLIGDGLSTNLWNSPWVPWLSHEETRATFNPIEMDDNVCAASLLANDNVGWDLAKVERLLRPEQASVVSFSGPIDSSQREEFILFAAVLSDRIWKARNNAFHSGSKVDSVSLLCQVNEAVGEFLRIPMAPTPISISGGILPYHDRSVLISSPHRVQVWVDAAFKAVTTMVALVARDSRNNILLLAAKQVHTSTALEAELLAVEFRICSCLQKGWMDAILFSDSQQVAMALSQCLAP</sequence>
<feature type="domain" description="RNase H type-1" evidence="1">
    <location>
        <begin position="227"/>
        <end position="297"/>
    </location>
</feature>
<accession>A0A2P5D8A2</accession>
<name>A0A2P5D8A2_TREOI</name>
<evidence type="ECO:0000313" key="3">
    <source>
        <dbReference type="Proteomes" id="UP000237000"/>
    </source>
</evidence>
<dbReference type="InParanoid" id="A0A2P5D8A2"/>
<reference evidence="3" key="1">
    <citation type="submission" date="2016-06" db="EMBL/GenBank/DDBJ databases">
        <title>Parallel loss of symbiosis genes in relatives of nitrogen-fixing non-legume Parasponia.</title>
        <authorList>
            <person name="Van Velzen R."/>
            <person name="Holmer R."/>
            <person name="Bu F."/>
            <person name="Rutten L."/>
            <person name="Van Zeijl A."/>
            <person name="Liu W."/>
            <person name="Santuari L."/>
            <person name="Cao Q."/>
            <person name="Sharma T."/>
            <person name="Shen D."/>
            <person name="Roswanjaya Y."/>
            <person name="Wardhani T."/>
            <person name="Kalhor M.S."/>
            <person name="Jansen J."/>
            <person name="Van den Hoogen J."/>
            <person name="Gungor B."/>
            <person name="Hartog M."/>
            <person name="Hontelez J."/>
            <person name="Verver J."/>
            <person name="Yang W.-C."/>
            <person name="Schijlen E."/>
            <person name="Repin R."/>
            <person name="Schilthuizen M."/>
            <person name="Schranz E."/>
            <person name="Heidstra R."/>
            <person name="Miyata K."/>
            <person name="Fedorova E."/>
            <person name="Kohlen W."/>
            <person name="Bisseling T."/>
            <person name="Smit S."/>
            <person name="Geurts R."/>
        </authorList>
    </citation>
    <scope>NUCLEOTIDE SEQUENCE [LARGE SCALE GENOMIC DNA]</scope>
    <source>
        <strain evidence="3">cv. RG33-2</strain>
    </source>
</reference>
<dbReference type="OrthoDB" id="914234at2759"/>
<proteinExistence type="predicted"/>
<dbReference type="GO" id="GO:0004523">
    <property type="term" value="F:RNA-DNA hybrid ribonuclease activity"/>
    <property type="evidence" value="ECO:0007669"/>
    <property type="project" value="InterPro"/>
</dbReference>
<dbReference type="Pfam" id="PF13456">
    <property type="entry name" value="RVT_3"/>
    <property type="match status" value="1"/>
</dbReference>
<comment type="caution">
    <text evidence="2">The sequence shown here is derived from an EMBL/GenBank/DDBJ whole genome shotgun (WGS) entry which is preliminary data.</text>
</comment>
<dbReference type="InterPro" id="IPR002156">
    <property type="entry name" value="RNaseH_domain"/>
</dbReference>
<evidence type="ECO:0000313" key="2">
    <source>
        <dbReference type="EMBL" id="PON69502.1"/>
    </source>
</evidence>
<dbReference type="EMBL" id="JXTC01000288">
    <property type="protein sequence ID" value="PON69502.1"/>
    <property type="molecule type" value="Genomic_DNA"/>
</dbReference>
<organism evidence="2 3">
    <name type="scientific">Trema orientale</name>
    <name type="common">Charcoal tree</name>
    <name type="synonym">Celtis orientalis</name>
    <dbReference type="NCBI Taxonomy" id="63057"/>
    <lineage>
        <taxon>Eukaryota</taxon>
        <taxon>Viridiplantae</taxon>
        <taxon>Streptophyta</taxon>
        <taxon>Embryophyta</taxon>
        <taxon>Tracheophyta</taxon>
        <taxon>Spermatophyta</taxon>
        <taxon>Magnoliopsida</taxon>
        <taxon>eudicotyledons</taxon>
        <taxon>Gunneridae</taxon>
        <taxon>Pentapetalae</taxon>
        <taxon>rosids</taxon>
        <taxon>fabids</taxon>
        <taxon>Rosales</taxon>
        <taxon>Cannabaceae</taxon>
        <taxon>Trema</taxon>
    </lineage>
</organism>